<name>A0AAV6QVH4_SOLSE</name>
<reference evidence="3 4" key="1">
    <citation type="journal article" date="2021" name="Sci. Rep.">
        <title>Chromosome anchoring in Senegalese sole (Solea senegalensis) reveals sex-associated markers and genome rearrangements in flatfish.</title>
        <authorList>
            <person name="Guerrero-Cozar I."/>
            <person name="Gomez-Garrido J."/>
            <person name="Berbel C."/>
            <person name="Martinez-Blanch J.F."/>
            <person name="Alioto T."/>
            <person name="Claros M.G."/>
            <person name="Gagnaire P.A."/>
            <person name="Manchado M."/>
        </authorList>
    </citation>
    <scope>NUCLEOTIDE SEQUENCE [LARGE SCALE GENOMIC DNA]</scope>
    <source>
        <strain evidence="3">Sse05_10M</strain>
    </source>
</reference>
<accession>A0AAV6QVH4</accession>
<feature type="region of interest" description="Disordered" evidence="1">
    <location>
        <begin position="66"/>
        <end position="95"/>
    </location>
</feature>
<feature type="compositionally biased region" description="Acidic residues" evidence="1">
    <location>
        <begin position="69"/>
        <end position="78"/>
    </location>
</feature>
<gene>
    <name evidence="3" type="ORF">JOB18_004038</name>
</gene>
<protein>
    <submittedName>
        <fullName evidence="3">Uncharacterized protein</fullName>
    </submittedName>
</protein>
<dbReference type="AlphaFoldDB" id="A0AAV6QVH4"/>
<feature type="signal peptide" evidence="2">
    <location>
        <begin position="1"/>
        <end position="18"/>
    </location>
</feature>
<dbReference type="Proteomes" id="UP000693946">
    <property type="component" value="Linkage Group LG3"/>
</dbReference>
<evidence type="ECO:0000256" key="2">
    <source>
        <dbReference type="SAM" id="SignalP"/>
    </source>
</evidence>
<dbReference type="EMBL" id="JAGKHQ010000015">
    <property type="protein sequence ID" value="KAG7495707.1"/>
    <property type="molecule type" value="Genomic_DNA"/>
</dbReference>
<evidence type="ECO:0000313" key="4">
    <source>
        <dbReference type="Proteomes" id="UP000693946"/>
    </source>
</evidence>
<keyword evidence="2" id="KW-0732">Signal</keyword>
<proteinExistence type="predicted"/>
<keyword evidence="4" id="KW-1185">Reference proteome</keyword>
<sequence length="111" mass="12565">MATSWWLQTLTIEFTVWTFLVHRFEQKALWICATSSTHVCDGVNKACDAVAINLSDREVMILVSWTTQSEEEEEEEEDKGEKVGGPRVGGSQQEGVLLRLQTRLPELQPQS</sequence>
<evidence type="ECO:0000256" key="1">
    <source>
        <dbReference type="SAM" id="MobiDB-lite"/>
    </source>
</evidence>
<organism evidence="3 4">
    <name type="scientific">Solea senegalensis</name>
    <name type="common">Senegalese sole</name>
    <dbReference type="NCBI Taxonomy" id="28829"/>
    <lineage>
        <taxon>Eukaryota</taxon>
        <taxon>Metazoa</taxon>
        <taxon>Chordata</taxon>
        <taxon>Craniata</taxon>
        <taxon>Vertebrata</taxon>
        <taxon>Euteleostomi</taxon>
        <taxon>Actinopterygii</taxon>
        <taxon>Neopterygii</taxon>
        <taxon>Teleostei</taxon>
        <taxon>Neoteleostei</taxon>
        <taxon>Acanthomorphata</taxon>
        <taxon>Carangaria</taxon>
        <taxon>Pleuronectiformes</taxon>
        <taxon>Pleuronectoidei</taxon>
        <taxon>Soleidae</taxon>
        <taxon>Solea</taxon>
    </lineage>
</organism>
<evidence type="ECO:0000313" key="3">
    <source>
        <dbReference type="EMBL" id="KAG7495707.1"/>
    </source>
</evidence>
<comment type="caution">
    <text evidence="3">The sequence shown here is derived from an EMBL/GenBank/DDBJ whole genome shotgun (WGS) entry which is preliminary data.</text>
</comment>
<feature type="chain" id="PRO_5043439867" evidence="2">
    <location>
        <begin position="19"/>
        <end position="111"/>
    </location>
</feature>